<feature type="transmembrane region" description="Helical" evidence="8">
    <location>
        <begin position="205"/>
        <end position="223"/>
    </location>
</feature>
<dbReference type="Pfam" id="PF01554">
    <property type="entry name" value="MatE"/>
    <property type="match status" value="2"/>
</dbReference>
<sequence>MNTPKPPDDVQGSPQPSISRQILSLALPAFGALIAEPIFVLADSAMVGHLGVHQLAGLSLASTILMTVVGLCIFLAYATTAATARKAGAGDRAGAVRDGIDGMWLALFLGLLLAGLFLLIGEPFARLFGPDPLTLPHALAYLRASAPGIPGMLLVLAATGVLRGLLDTKTPLVVAAIGAVVNIGANALFIYGLKLGVAGSGLGTALVQTGMGLALALIVGIKAKRLGVTIGPRGAGLLASTRSGIPLLVRTASLRLALLATVATATSLGSVVLAAHQVVNSIWGFTAFALDALAIAAQALVAQSLGAADRQRVHDMLRINVRWGLVSGLVLGAIVAAATWFIVPIFTSDPEVRAAAVGGLFVIGALMPLAGYVFVLDGVLIGAGDGRFLAWAGIITLVAYLPALYIVAQLAPGGTWGVVWLWLAMAGVFMAARAITLGLRARGDAWMRLGA</sequence>
<evidence type="ECO:0000313" key="10">
    <source>
        <dbReference type="Proteomes" id="UP000185628"/>
    </source>
</evidence>
<proteinExistence type="inferred from homology"/>
<dbReference type="NCBIfam" id="TIGR00797">
    <property type="entry name" value="matE"/>
    <property type="match status" value="1"/>
</dbReference>
<dbReference type="STRING" id="208480.SAMN02910418_00885"/>
<dbReference type="InterPro" id="IPR002528">
    <property type="entry name" value="MATE_fam"/>
</dbReference>
<evidence type="ECO:0000256" key="7">
    <source>
        <dbReference type="ARBA" id="ARBA00023136"/>
    </source>
</evidence>
<keyword evidence="7 8" id="KW-0472">Membrane</keyword>
<keyword evidence="4" id="KW-1003">Cell membrane</keyword>
<dbReference type="CDD" id="cd13136">
    <property type="entry name" value="MATE_DinF_like"/>
    <property type="match status" value="1"/>
</dbReference>
<evidence type="ECO:0000256" key="5">
    <source>
        <dbReference type="ARBA" id="ARBA00022692"/>
    </source>
</evidence>
<feature type="transmembrane region" description="Helical" evidence="8">
    <location>
        <begin position="419"/>
        <end position="439"/>
    </location>
</feature>
<reference evidence="10" key="1">
    <citation type="submission" date="2016-12" db="EMBL/GenBank/DDBJ databases">
        <authorList>
            <person name="Meng X."/>
        </authorList>
    </citation>
    <scope>NUCLEOTIDE SEQUENCE [LARGE SCALE GENOMIC DNA]</scope>
    <source>
        <strain evidence="10">DSM 19116</strain>
    </source>
</reference>
<feature type="transmembrane region" description="Helical" evidence="8">
    <location>
        <begin position="99"/>
        <end position="120"/>
    </location>
</feature>
<protein>
    <submittedName>
        <fullName evidence="9">MATE family efflux transporter</fullName>
    </submittedName>
</protein>
<dbReference type="GO" id="GO:0005886">
    <property type="term" value="C:plasma membrane"/>
    <property type="evidence" value="ECO:0007669"/>
    <property type="project" value="UniProtKB-SubCell"/>
</dbReference>
<dbReference type="GO" id="GO:0042910">
    <property type="term" value="F:xenobiotic transmembrane transporter activity"/>
    <property type="evidence" value="ECO:0007669"/>
    <property type="project" value="InterPro"/>
</dbReference>
<accession>A0A1Q5Q2U2</accession>
<evidence type="ECO:0000256" key="3">
    <source>
        <dbReference type="ARBA" id="ARBA00022448"/>
    </source>
</evidence>
<gene>
    <name evidence="9" type="ORF">BSZ39_05685</name>
</gene>
<feature type="transmembrane region" description="Helical" evidence="8">
    <location>
        <begin position="140"/>
        <end position="165"/>
    </location>
</feature>
<comment type="subcellular location">
    <subcellularLocation>
        <location evidence="1">Cell membrane</location>
        <topology evidence="1">Multi-pass membrane protein</topology>
    </subcellularLocation>
</comment>
<dbReference type="RefSeq" id="WP_073716407.1">
    <property type="nucleotide sequence ID" value="NZ_MQVR01000025.1"/>
</dbReference>
<evidence type="ECO:0000256" key="6">
    <source>
        <dbReference type="ARBA" id="ARBA00022989"/>
    </source>
</evidence>
<name>A0A1Q5Q2U2_9ACTO</name>
<dbReference type="AlphaFoldDB" id="A0A1Q5Q2U2"/>
<dbReference type="PANTHER" id="PTHR42893:SF46">
    <property type="entry name" value="PROTEIN DETOXIFICATION 44, CHLOROPLASTIC"/>
    <property type="match status" value="1"/>
</dbReference>
<dbReference type="Proteomes" id="UP000185628">
    <property type="component" value="Unassembled WGS sequence"/>
</dbReference>
<keyword evidence="6 8" id="KW-1133">Transmembrane helix</keyword>
<evidence type="ECO:0000256" key="8">
    <source>
        <dbReference type="SAM" id="Phobius"/>
    </source>
</evidence>
<feature type="transmembrane region" description="Helical" evidence="8">
    <location>
        <begin position="256"/>
        <end position="276"/>
    </location>
</feature>
<organism evidence="9 10">
    <name type="scientific">Bowdeniella nasicola</name>
    <dbReference type="NCBI Taxonomy" id="208480"/>
    <lineage>
        <taxon>Bacteria</taxon>
        <taxon>Bacillati</taxon>
        <taxon>Actinomycetota</taxon>
        <taxon>Actinomycetes</taxon>
        <taxon>Actinomycetales</taxon>
        <taxon>Actinomycetaceae</taxon>
        <taxon>Bowdeniella</taxon>
    </lineage>
</organism>
<dbReference type="GO" id="GO:0015297">
    <property type="term" value="F:antiporter activity"/>
    <property type="evidence" value="ECO:0007669"/>
    <property type="project" value="InterPro"/>
</dbReference>
<dbReference type="OrthoDB" id="5242355at2"/>
<dbReference type="EMBL" id="MQVR01000025">
    <property type="protein sequence ID" value="OKL54151.1"/>
    <property type="molecule type" value="Genomic_DNA"/>
</dbReference>
<dbReference type="InterPro" id="IPR044644">
    <property type="entry name" value="DinF-like"/>
</dbReference>
<feature type="transmembrane region" description="Helical" evidence="8">
    <location>
        <begin position="323"/>
        <end position="343"/>
    </location>
</feature>
<comment type="caution">
    <text evidence="9">The sequence shown here is derived from an EMBL/GenBank/DDBJ whole genome shotgun (WGS) entry which is preliminary data.</text>
</comment>
<keyword evidence="5 8" id="KW-0812">Transmembrane</keyword>
<evidence type="ECO:0000256" key="1">
    <source>
        <dbReference type="ARBA" id="ARBA00004651"/>
    </source>
</evidence>
<keyword evidence="10" id="KW-1185">Reference proteome</keyword>
<feature type="transmembrane region" description="Helical" evidence="8">
    <location>
        <begin position="388"/>
        <end position="407"/>
    </location>
</feature>
<keyword evidence="3" id="KW-0813">Transport</keyword>
<evidence type="ECO:0000256" key="2">
    <source>
        <dbReference type="ARBA" id="ARBA00010199"/>
    </source>
</evidence>
<evidence type="ECO:0000313" key="9">
    <source>
        <dbReference type="EMBL" id="OKL54151.1"/>
    </source>
</evidence>
<evidence type="ECO:0000256" key="4">
    <source>
        <dbReference type="ARBA" id="ARBA00022475"/>
    </source>
</evidence>
<comment type="similarity">
    <text evidence="2">Belongs to the multi antimicrobial extrusion (MATE) (TC 2.A.66.1) family.</text>
</comment>
<feature type="transmembrane region" description="Helical" evidence="8">
    <location>
        <begin position="54"/>
        <end position="78"/>
    </location>
</feature>
<feature type="transmembrane region" description="Helical" evidence="8">
    <location>
        <begin position="355"/>
        <end position="376"/>
    </location>
</feature>
<feature type="transmembrane region" description="Helical" evidence="8">
    <location>
        <begin position="22"/>
        <end position="42"/>
    </location>
</feature>
<dbReference type="PANTHER" id="PTHR42893">
    <property type="entry name" value="PROTEIN DETOXIFICATION 44, CHLOROPLASTIC-RELATED"/>
    <property type="match status" value="1"/>
</dbReference>
<feature type="transmembrane region" description="Helical" evidence="8">
    <location>
        <begin position="172"/>
        <end position="193"/>
    </location>
</feature>
<dbReference type="PIRSF" id="PIRSF006603">
    <property type="entry name" value="DinF"/>
    <property type="match status" value="1"/>
</dbReference>
<feature type="transmembrane region" description="Helical" evidence="8">
    <location>
        <begin position="282"/>
        <end position="302"/>
    </location>
</feature>
<dbReference type="InterPro" id="IPR048279">
    <property type="entry name" value="MdtK-like"/>
</dbReference>